<evidence type="ECO:0000313" key="11">
    <source>
        <dbReference type="Proteomes" id="UP000030377"/>
    </source>
</evidence>
<evidence type="ECO:0000256" key="6">
    <source>
        <dbReference type="ARBA" id="ARBA00022989"/>
    </source>
</evidence>
<evidence type="ECO:0000256" key="2">
    <source>
        <dbReference type="ARBA" id="ARBA00022448"/>
    </source>
</evidence>
<evidence type="ECO:0000256" key="8">
    <source>
        <dbReference type="ARBA" id="ARBA00037998"/>
    </source>
</evidence>
<evidence type="ECO:0000256" key="3">
    <source>
        <dbReference type="ARBA" id="ARBA00022475"/>
    </source>
</evidence>
<reference evidence="10 11" key="1">
    <citation type="submission" date="2014-09" db="EMBL/GenBank/DDBJ databases">
        <title>Draft genome of Bradyrhizobium japonicum Is-34.</title>
        <authorList>
            <person name="Tsurumaru H."/>
            <person name="Yamakawa T."/>
            <person name="Hashimoto S."/>
            <person name="Okizaki K."/>
            <person name="Kanesaki Y."/>
            <person name="Yoshikawa H."/>
            <person name="Yajima S."/>
        </authorList>
    </citation>
    <scope>NUCLEOTIDE SEQUENCE [LARGE SCALE GENOMIC DNA]</scope>
    <source>
        <strain evidence="10 11">Is-34</strain>
    </source>
</reference>
<dbReference type="InterPro" id="IPR001851">
    <property type="entry name" value="ABC_transp_permease"/>
</dbReference>
<evidence type="ECO:0000256" key="4">
    <source>
        <dbReference type="ARBA" id="ARBA00022692"/>
    </source>
</evidence>
<feature type="transmembrane region" description="Helical" evidence="9">
    <location>
        <begin position="184"/>
        <end position="212"/>
    </location>
</feature>
<comment type="similarity">
    <text evidence="8">Belongs to the binding-protein-dependent transport system permease family. LivHM subfamily.</text>
</comment>
<name>A0A0A3XIJ1_BRAJP</name>
<dbReference type="GO" id="GO:0006865">
    <property type="term" value="P:amino acid transport"/>
    <property type="evidence" value="ECO:0007669"/>
    <property type="project" value="UniProtKB-KW"/>
</dbReference>
<dbReference type="EMBL" id="JRPN01000035">
    <property type="protein sequence ID" value="KGT74237.1"/>
    <property type="molecule type" value="Genomic_DNA"/>
</dbReference>
<dbReference type="CDD" id="cd06582">
    <property type="entry name" value="TM_PBP1_LivH_like"/>
    <property type="match status" value="1"/>
</dbReference>
<sequence>MANAFVATFEILSFGAIIVLIVLGLGIIASMMGIFNFAQGEFVLLGAYITYLAYAKGLPIWAGMVAAPFVVGALGFVLEALIIRRFYAAPIVAMLGTYALGLIIREAVRGLIGGFYLTVPEPIGGSIDIGAMHISAWRFTIIVITLLVMAGCYLLLSRTSFGLRMRATLENPSLARASGISTPLMYGATFAFGSALAGLAGALIVPVFSLYADLGLRFLIQGFVAVMVGGVGSFIGPVAGAGVIGTLSAALPWVMAPVVADVLVFVLAIVFIKFRPQGLIAGKGV</sequence>
<evidence type="ECO:0000256" key="5">
    <source>
        <dbReference type="ARBA" id="ARBA00022970"/>
    </source>
</evidence>
<dbReference type="STRING" id="375.BKD09_RS00990"/>
<comment type="subcellular location">
    <subcellularLocation>
        <location evidence="1">Cell membrane</location>
        <topology evidence="1">Multi-pass membrane protein</topology>
    </subcellularLocation>
</comment>
<feature type="transmembrane region" description="Helical" evidence="9">
    <location>
        <begin position="136"/>
        <end position="156"/>
    </location>
</feature>
<keyword evidence="2" id="KW-0813">Transport</keyword>
<feature type="transmembrane region" description="Helical" evidence="9">
    <location>
        <begin position="60"/>
        <end position="83"/>
    </location>
</feature>
<feature type="transmembrane region" description="Helical" evidence="9">
    <location>
        <begin position="251"/>
        <end position="272"/>
    </location>
</feature>
<evidence type="ECO:0000256" key="7">
    <source>
        <dbReference type="ARBA" id="ARBA00023136"/>
    </source>
</evidence>
<dbReference type="Proteomes" id="UP000030377">
    <property type="component" value="Unassembled WGS sequence"/>
</dbReference>
<evidence type="ECO:0000313" key="10">
    <source>
        <dbReference type="EMBL" id="KGT74237.1"/>
    </source>
</evidence>
<evidence type="ECO:0000256" key="1">
    <source>
        <dbReference type="ARBA" id="ARBA00004651"/>
    </source>
</evidence>
<keyword evidence="6 9" id="KW-1133">Transmembrane helix</keyword>
<dbReference type="AlphaFoldDB" id="A0A0A3XIJ1"/>
<feature type="transmembrane region" description="Helical" evidence="9">
    <location>
        <begin position="6"/>
        <end position="27"/>
    </location>
</feature>
<dbReference type="GO" id="GO:0005886">
    <property type="term" value="C:plasma membrane"/>
    <property type="evidence" value="ECO:0007669"/>
    <property type="project" value="UniProtKB-SubCell"/>
</dbReference>
<evidence type="ECO:0000256" key="9">
    <source>
        <dbReference type="SAM" id="Phobius"/>
    </source>
</evidence>
<comment type="caution">
    <text evidence="10">The sequence shown here is derived from an EMBL/GenBank/DDBJ whole genome shotgun (WGS) entry which is preliminary data.</text>
</comment>
<proteinExistence type="inferred from homology"/>
<dbReference type="InterPro" id="IPR052157">
    <property type="entry name" value="BCAA_transport_permease"/>
</dbReference>
<dbReference type="RefSeq" id="WP_041960065.1">
    <property type="nucleotide sequence ID" value="NZ_CP081350.1"/>
</dbReference>
<keyword evidence="3" id="KW-1003">Cell membrane</keyword>
<organism evidence="10 11">
    <name type="scientific">Bradyrhizobium japonicum</name>
    <dbReference type="NCBI Taxonomy" id="375"/>
    <lineage>
        <taxon>Bacteria</taxon>
        <taxon>Pseudomonadati</taxon>
        <taxon>Pseudomonadota</taxon>
        <taxon>Alphaproteobacteria</taxon>
        <taxon>Hyphomicrobiales</taxon>
        <taxon>Nitrobacteraceae</taxon>
        <taxon>Bradyrhizobium</taxon>
    </lineage>
</organism>
<feature type="transmembrane region" description="Helical" evidence="9">
    <location>
        <begin position="95"/>
        <end position="116"/>
    </location>
</feature>
<dbReference type="GO" id="GO:0022857">
    <property type="term" value="F:transmembrane transporter activity"/>
    <property type="evidence" value="ECO:0007669"/>
    <property type="project" value="InterPro"/>
</dbReference>
<keyword evidence="4 9" id="KW-0812">Transmembrane</keyword>
<accession>A0A0A3XIJ1</accession>
<dbReference type="PANTHER" id="PTHR11795">
    <property type="entry name" value="BRANCHED-CHAIN AMINO ACID TRANSPORT SYSTEM PERMEASE PROTEIN LIVH"/>
    <property type="match status" value="1"/>
</dbReference>
<dbReference type="eggNOG" id="COG0559">
    <property type="taxonomic scope" value="Bacteria"/>
</dbReference>
<keyword evidence="7 9" id="KW-0472">Membrane</keyword>
<feature type="transmembrane region" description="Helical" evidence="9">
    <location>
        <begin position="34"/>
        <end position="54"/>
    </location>
</feature>
<protein>
    <submittedName>
        <fullName evidence="10">ABC transporter permease</fullName>
    </submittedName>
</protein>
<keyword evidence="5" id="KW-0029">Amino-acid transport</keyword>
<dbReference type="Pfam" id="PF02653">
    <property type="entry name" value="BPD_transp_2"/>
    <property type="match status" value="1"/>
</dbReference>
<feature type="transmembrane region" description="Helical" evidence="9">
    <location>
        <begin position="218"/>
        <end position="244"/>
    </location>
</feature>
<dbReference type="PANTHER" id="PTHR11795:SF447">
    <property type="entry name" value="ABC TRANSPORTER PERMEASE PROTEIN"/>
    <property type="match status" value="1"/>
</dbReference>
<gene>
    <name evidence="10" type="ORF">MA20_39775</name>
</gene>